<evidence type="ECO:0000313" key="2">
    <source>
        <dbReference type="Proteomes" id="UP000790709"/>
    </source>
</evidence>
<sequence length="272" mass="30773">MIARCRAKSWIVQLREENNSGSLPNVQRGMRGHIIVYPQEPGALATILPPTLEEMTTPICVLFVGSSPPTEEWLRLHAKPLIVRREKVRDALVWLKEHNKYYKDIEINNRVLDSLEDEHTLPVHIEHIIPSGTEDRFMSRYDANPQFPSRSEPEEHAEPLPFQNVVVANVDGNAPSNELRAAALRHVKRNAGGYVEIPHGQLPVNEFVNPGLFPMIYPTLYPYGIGGCENPMRSAKLSMKRHIKHLALFFLIHDIQYAPASGVIVALEFEGK</sequence>
<organism evidence="1 2">
    <name type="scientific">Leucogyrophana mollusca</name>
    <dbReference type="NCBI Taxonomy" id="85980"/>
    <lineage>
        <taxon>Eukaryota</taxon>
        <taxon>Fungi</taxon>
        <taxon>Dikarya</taxon>
        <taxon>Basidiomycota</taxon>
        <taxon>Agaricomycotina</taxon>
        <taxon>Agaricomycetes</taxon>
        <taxon>Agaricomycetidae</taxon>
        <taxon>Boletales</taxon>
        <taxon>Boletales incertae sedis</taxon>
        <taxon>Leucogyrophana</taxon>
    </lineage>
</organism>
<gene>
    <name evidence="1" type="ORF">BV22DRAFT_1101408</name>
</gene>
<dbReference type="EMBL" id="MU266328">
    <property type="protein sequence ID" value="KAH7931042.1"/>
    <property type="molecule type" value="Genomic_DNA"/>
</dbReference>
<proteinExistence type="predicted"/>
<reference evidence="1" key="1">
    <citation type="journal article" date="2021" name="New Phytol.">
        <title>Evolutionary innovations through gain and loss of genes in the ectomycorrhizal Boletales.</title>
        <authorList>
            <person name="Wu G."/>
            <person name="Miyauchi S."/>
            <person name="Morin E."/>
            <person name="Kuo A."/>
            <person name="Drula E."/>
            <person name="Varga T."/>
            <person name="Kohler A."/>
            <person name="Feng B."/>
            <person name="Cao Y."/>
            <person name="Lipzen A."/>
            <person name="Daum C."/>
            <person name="Hundley H."/>
            <person name="Pangilinan J."/>
            <person name="Johnson J."/>
            <person name="Barry K."/>
            <person name="LaButti K."/>
            <person name="Ng V."/>
            <person name="Ahrendt S."/>
            <person name="Min B."/>
            <person name="Choi I.G."/>
            <person name="Park H."/>
            <person name="Plett J.M."/>
            <person name="Magnuson J."/>
            <person name="Spatafora J.W."/>
            <person name="Nagy L.G."/>
            <person name="Henrissat B."/>
            <person name="Grigoriev I.V."/>
            <person name="Yang Z.L."/>
            <person name="Xu J."/>
            <person name="Martin F.M."/>
        </authorList>
    </citation>
    <scope>NUCLEOTIDE SEQUENCE</scope>
    <source>
        <strain evidence="1">KUC20120723A-06</strain>
    </source>
</reference>
<keyword evidence="2" id="KW-1185">Reference proteome</keyword>
<accession>A0ACB8BZP6</accession>
<protein>
    <submittedName>
        <fullName evidence="1">Uncharacterized protein</fullName>
    </submittedName>
</protein>
<comment type="caution">
    <text evidence="1">The sequence shown here is derived from an EMBL/GenBank/DDBJ whole genome shotgun (WGS) entry which is preliminary data.</text>
</comment>
<name>A0ACB8BZP6_9AGAM</name>
<evidence type="ECO:0000313" key="1">
    <source>
        <dbReference type="EMBL" id="KAH7931042.1"/>
    </source>
</evidence>
<dbReference type="Proteomes" id="UP000790709">
    <property type="component" value="Unassembled WGS sequence"/>
</dbReference>